<comment type="caution">
    <text evidence="1">The sequence shown here is derived from an EMBL/GenBank/DDBJ whole genome shotgun (WGS) entry which is preliminary data.</text>
</comment>
<reference evidence="1 2" key="2">
    <citation type="journal article" date="2022" name="Mol. Ecol. Resour.">
        <title>The genomes of chicory, endive, great burdock and yacon provide insights into Asteraceae paleo-polyploidization history and plant inulin production.</title>
        <authorList>
            <person name="Fan W."/>
            <person name="Wang S."/>
            <person name="Wang H."/>
            <person name="Wang A."/>
            <person name="Jiang F."/>
            <person name="Liu H."/>
            <person name="Zhao H."/>
            <person name="Xu D."/>
            <person name="Zhang Y."/>
        </authorList>
    </citation>
    <scope>NUCLEOTIDE SEQUENCE [LARGE SCALE GENOMIC DNA]</scope>
    <source>
        <strain evidence="2">cv. Punajuju</strain>
        <tissue evidence="1">Leaves</tissue>
    </source>
</reference>
<dbReference type="EMBL" id="CM042015">
    <property type="protein sequence ID" value="KAI3709406.1"/>
    <property type="molecule type" value="Genomic_DNA"/>
</dbReference>
<proteinExistence type="predicted"/>
<accession>A0ACB9AIR9</accession>
<name>A0ACB9AIR9_CICIN</name>
<gene>
    <name evidence="1" type="ORF">L2E82_39168</name>
</gene>
<evidence type="ECO:0000313" key="2">
    <source>
        <dbReference type="Proteomes" id="UP001055811"/>
    </source>
</evidence>
<reference evidence="2" key="1">
    <citation type="journal article" date="2022" name="Mol. Ecol. Resour.">
        <title>The genomes of chicory, endive, great burdock and yacon provide insights into Asteraceae palaeo-polyploidization history and plant inulin production.</title>
        <authorList>
            <person name="Fan W."/>
            <person name="Wang S."/>
            <person name="Wang H."/>
            <person name="Wang A."/>
            <person name="Jiang F."/>
            <person name="Liu H."/>
            <person name="Zhao H."/>
            <person name="Xu D."/>
            <person name="Zhang Y."/>
        </authorList>
    </citation>
    <scope>NUCLEOTIDE SEQUENCE [LARGE SCALE GENOMIC DNA]</scope>
    <source>
        <strain evidence="2">cv. Punajuju</strain>
    </source>
</reference>
<protein>
    <submittedName>
        <fullName evidence="1">Uncharacterized protein</fullName>
    </submittedName>
</protein>
<keyword evidence="2" id="KW-1185">Reference proteome</keyword>
<sequence length="104" mass="11597">MLSPHHHSKPLYDSQNWVFDGTSPSDPPLPPLEQIQKDLDSTVGQPHHHLYNVALPQSLLIRFFYLAQTRVNKKEVWVYVSEASISCGSISSDRGPTGVPSIGF</sequence>
<dbReference type="Proteomes" id="UP001055811">
    <property type="component" value="Linkage Group LG07"/>
</dbReference>
<organism evidence="1 2">
    <name type="scientific">Cichorium intybus</name>
    <name type="common">Chicory</name>
    <dbReference type="NCBI Taxonomy" id="13427"/>
    <lineage>
        <taxon>Eukaryota</taxon>
        <taxon>Viridiplantae</taxon>
        <taxon>Streptophyta</taxon>
        <taxon>Embryophyta</taxon>
        <taxon>Tracheophyta</taxon>
        <taxon>Spermatophyta</taxon>
        <taxon>Magnoliopsida</taxon>
        <taxon>eudicotyledons</taxon>
        <taxon>Gunneridae</taxon>
        <taxon>Pentapetalae</taxon>
        <taxon>asterids</taxon>
        <taxon>campanulids</taxon>
        <taxon>Asterales</taxon>
        <taxon>Asteraceae</taxon>
        <taxon>Cichorioideae</taxon>
        <taxon>Cichorieae</taxon>
        <taxon>Cichoriinae</taxon>
        <taxon>Cichorium</taxon>
    </lineage>
</organism>
<evidence type="ECO:0000313" key="1">
    <source>
        <dbReference type="EMBL" id="KAI3709406.1"/>
    </source>
</evidence>